<dbReference type="SMART" id="SM00382">
    <property type="entry name" value="AAA"/>
    <property type="match status" value="1"/>
</dbReference>
<dbReference type="GO" id="GO:0005524">
    <property type="term" value="F:ATP binding"/>
    <property type="evidence" value="ECO:0007669"/>
    <property type="project" value="UniProtKB-KW"/>
</dbReference>
<dbReference type="InterPro" id="IPR003439">
    <property type="entry name" value="ABC_transporter-like_ATP-bd"/>
</dbReference>
<evidence type="ECO:0000256" key="1">
    <source>
        <dbReference type="ARBA" id="ARBA00022741"/>
    </source>
</evidence>
<organism evidence="4">
    <name type="scientific">uncultured Gemmatimonadota bacterium</name>
    <dbReference type="NCBI Taxonomy" id="203437"/>
    <lineage>
        <taxon>Bacteria</taxon>
        <taxon>Pseudomonadati</taxon>
        <taxon>Gemmatimonadota</taxon>
        <taxon>environmental samples</taxon>
    </lineage>
</organism>
<sequence length="305" mass="33600">MTYTDPRAGDYAVATHGLSKRYGRESALREVELRVPDGAVYVLVGVNGAGKSTLFKVLMNLERPDAGTAQVFGMDTGREGPQVRAQVGYVPERQDAPYRGMTCARLLRHAAAFYPEWDHGYADHLTRALGIQPQRRVGGLSKGETRRLQLVLALAHRPPLLLLDEPTDGLDPVVRRRALALLAEHLADAPTTVVISTHHIHELESLADHVGVLREGRLVAQMPREELQRTVRSYRLEVPQGWEAPRELQATGVRRSSAGRDLRCTLVGEERVVTRRLAAAGARVRQVSTLALEDAALAFLPEDPA</sequence>
<evidence type="ECO:0000313" key="4">
    <source>
        <dbReference type="EMBL" id="CAA9354598.1"/>
    </source>
</evidence>
<protein>
    <recommendedName>
        <fullName evidence="3">ABC transporter domain-containing protein</fullName>
    </recommendedName>
</protein>
<dbReference type="PANTHER" id="PTHR43158:SF2">
    <property type="entry name" value="SKFA PEPTIDE EXPORT ATP-BINDING PROTEIN SKFE"/>
    <property type="match status" value="1"/>
</dbReference>
<name>A0A6J4MAW5_9BACT</name>
<evidence type="ECO:0000259" key="3">
    <source>
        <dbReference type="PROSITE" id="PS50893"/>
    </source>
</evidence>
<evidence type="ECO:0000256" key="2">
    <source>
        <dbReference type="ARBA" id="ARBA00022840"/>
    </source>
</evidence>
<dbReference type="SUPFAM" id="SSF52540">
    <property type="entry name" value="P-loop containing nucleoside triphosphate hydrolases"/>
    <property type="match status" value="1"/>
</dbReference>
<accession>A0A6J4MAW5</accession>
<dbReference type="InterPro" id="IPR027417">
    <property type="entry name" value="P-loop_NTPase"/>
</dbReference>
<dbReference type="GO" id="GO:0016887">
    <property type="term" value="F:ATP hydrolysis activity"/>
    <property type="evidence" value="ECO:0007669"/>
    <property type="project" value="InterPro"/>
</dbReference>
<proteinExistence type="predicted"/>
<dbReference type="PROSITE" id="PS50893">
    <property type="entry name" value="ABC_TRANSPORTER_2"/>
    <property type="match status" value="1"/>
</dbReference>
<dbReference type="AlphaFoldDB" id="A0A6J4MAW5"/>
<keyword evidence="1" id="KW-0547">Nucleotide-binding</keyword>
<reference evidence="4" key="1">
    <citation type="submission" date="2020-02" db="EMBL/GenBank/DDBJ databases">
        <authorList>
            <person name="Meier V. D."/>
        </authorList>
    </citation>
    <scope>NUCLEOTIDE SEQUENCE</scope>
    <source>
        <strain evidence="4">AVDCRST_MAG68</strain>
    </source>
</reference>
<dbReference type="Gene3D" id="3.40.50.300">
    <property type="entry name" value="P-loop containing nucleotide triphosphate hydrolases"/>
    <property type="match status" value="1"/>
</dbReference>
<keyword evidence="2" id="KW-0067">ATP-binding</keyword>
<dbReference type="EMBL" id="CADCTW010000183">
    <property type="protein sequence ID" value="CAA9354598.1"/>
    <property type="molecule type" value="Genomic_DNA"/>
</dbReference>
<feature type="domain" description="ABC transporter" evidence="3">
    <location>
        <begin position="13"/>
        <end position="240"/>
    </location>
</feature>
<dbReference type="PANTHER" id="PTHR43158">
    <property type="entry name" value="SKFA PEPTIDE EXPORT ATP-BINDING PROTEIN SKFE"/>
    <property type="match status" value="1"/>
</dbReference>
<dbReference type="CDD" id="cd03230">
    <property type="entry name" value="ABC_DR_subfamily_A"/>
    <property type="match status" value="1"/>
</dbReference>
<dbReference type="Pfam" id="PF00005">
    <property type="entry name" value="ABC_tran"/>
    <property type="match status" value="1"/>
</dbReference>
<dbReference type="InterPro" id="IPR003593">
    <property type="entry name" value="AAA+_ATPase"/>
</dbReference>
<gene>
    <name evidence="4" type="ORF">AVDCRST_MAG68-3946</name>
</gene>